<dbReference type="PROSITE" id="PS51892">
    <property type="entry name" value="SUBTILASE"/>
    <property type="match status" value="1"/>
</dbReference>
<keyword evidence="8" id="KW-1185">Reference proteome</keyword>
<sequence>MAVIDQGFDINHPEIRDAVVGAIACTRVMPSGAACDTTTSMLNNTGDPHGTYVAQIIAGKTVGYTEDAALLLGKATDLYVSEIAAATNWALDSGARIVNYSLYPMFEVDPYMRTAYDNAVNKGAALIMAAGNKAISLSNYAYSYPSLFSNADYTGISLLAGAGLASGGTYVLQSFSNYPGADTTIQSRFLVALTPVNVIEADGSTIATFNGTSASAPVISAALTSLLAQWPHLTPQQSTGILLDTADRTFSGYDPFYFGQGVLDAERALQPVGVTALPTGNQVGGASYSVAGTRFVLPAAFGDAASSLSLDAAMFDSYGRDYSFNLASQLGQTDFWKTAGQHWMGLLAGDTREHRDSGLFTKTSFDQQGGLTQSYADFTPGDGHRLSLMRTRGRSLENEAAPVQMLSLTGNGALGAYDWLDRVGVAWQLNGKARLDARTTRATAPSGGISSDASAWRHETRLSFEPDASTSISVGLALTQESGAAMGTSGTGAFALNQSFSQATTFRLRHDLGRRWAAFGSAEIGTMKVAGETLLTDISNVMTSEWAAGIAWQGDDRSFGLALSQPLRVDHARASFNLPVGRLADGTVLRQSRSVSLTPTGQQLNLELAYRQRWVGAGGRHSALGLHMVYAHDVGHVAGARALTLMGSHRYHW</sequence>
<dbReference type="Pfam" id="PF00082">
    <property type="entry name" value="Peptidase_S8"/>
    <property type="match status" value="1"/>
</dbReference>
<dbReference type="GO" id="GO:0004252">
    <property type="term" value="F:serine-type endopeptidase activity"/>
    <property type="evidence" value="ECO:0007669"/>
    <property type="project" value="UniProtKB-UniRule"/>
</dbReference>
<dbReference type="PATRIC" id="fig|36861.3.peg.2654"/>
<keyword evidence="4 5" id="KW-0720">Serine protease</keyword>
<feature type="active site" description="Charge relay system" evidence="5">
    <location>
        <position position="213"/>
    </location>
</feature>
<dbReference type="Proteomes" id="UP000064243">
    <property type="component" value="Unassembled WGS sequence"/>
</dbReference>
<comment type="similarity">
    <text evidence="1 5">Belongs to the peptidase S8 family.</text>
</comment>
<accession>A0A125BBS3</accession>
<feature type="active site" description="Charge relay system" evidence="5">
    <location>
        <position position="49"/>
    </location>
</feature>
<evidence type="ECO:0000313" key="7">
    <source>
        <dbReference type="EMBL" id="KVW93287.1"/>
    </source>
</evidence>
<keyword evidence="2 5" id="KW-0645">Protease</keyword>
<evidence type="ECO:0000256" key="5">
    <source>
        <dbReference type="PROSITE-ProRule" id="PRU01240"/>
    </source>
</evidence>
<reference evidence="7 8" key="1">
    <citation type="journal article" date="2015" name="Appl. Environ. Microbiol.">
        <title>Aerobic and Anaerobic Thiosulfate Oxidation by a Cold-Adapted, Subglacial Chemoautotroph.</title>
        <authorList>
            <person name="Harrold Z.R."/>
            <person name="Skidmore M.L."/>
            <person name="Hamilton T.L."/>
            <person name="Desch L."/>
            <person name="Amada K."/>
            <person name="van Gelder W."/>
            <person name="Glover K."/>
            <person name="Roden E.E."/>
            <person name="Boyd E.S."/>
        </authorList>
    </citation>
    <scope>NUCLEOTIDE SEQUENCE [LARGE SCALE GENOMIC DNA]</scope>
    <source>
        <strain evidence="7 8">RG</strain>
    </source>
</reference>
<comment type="caution">
    <text evidence="7">The sequence shown here is derived from an EMBL/GenBank/DDBJ whole genome shotgun (WGS) entry which is preliminary data.</text>
</comment>
<dbReference type="Gene3D" id="3.40.50.200">
    <property type="entry name" value="Peptidase S8/S53 domain"/>
    <property type="match status" value="1"/>
</dbReference>
<protein>
    <recommendedName>
        <fullName evidence="6">Peptidase S8/S53 domain-containing protein</fullName>
    </recommendedName>
</protein>
<organism evidence="7 8">
    <name type="scientific">Thiobacillus denitrificans</name>
    <dbReference type="NCBI Taxonomy" id="36861"/>
    <lineage>
        <taxon>Bacteria</taxon>
        <taxon>Pseudomonadati</taxon>
        <taxon>Pseudomonadota</taxon>
        <taxon>Betaproteobacteria</taxon>
        <taxon>Nitrosomonadales</taxon>
        <taxon>Thiobacillaceae</taxon>
        <taxon>Thiobacillus</taxon>
    </lineage>
</organism>
<dbReference type="PANTHER" id="PTHR43806">
    <property type="entry name" value="PEPTIDASE S8"/>
    <property type="match status" value="1"/>
</dbReference>
<dbReference type="InterPro" id="IPR000209">
    <property type="entry name" value="Peptidase_S8/S53_dom"/>
</dbReference>
<dbReference type="PANTHER" id="PTHR43806:SF11">
    <property type="entry name" value="CEREVISIN-RELATED"/>
    <property type="match status" value="1"/>
</dbReference>
<dbReference type="InterPro" id="IPR023828">
    <property type="entry name" value="Peptidase_S8_Ser-AS"/>
</dbReference>
<dbReference type="SUPFAM" id="SSF52743">
    <property type="entry name" value="Subtilisin-like"/>
    <property type="match status" value="1"/>
</dbReference>
<dbReference type="AlphaFoldDB" id="A0A125BBS3"/>
<evidence type="ECO:0000259" key="6">
    <source>
        <dbReference type="Pfam" id="PF00082"/>
    </source>
</evidence>
<proteinExistence type="inferred from homology"/>
<dbReference type="InterPro" id="IPR050131">
    <property type="entry name" value="Peptidase_S8_subtilisin-like"/>
</dbReference>
<evidence type="ECO:0000313" key="8">
    <source>
        <dbReference type="Proteomes" id="UP000064243"/>
    </source>
</evidence>
<dbReference type="EMBL" id="LDUG01000048">
    <property type="protein sequence ID" value="KVW93287.1"/>
    <property type="molecule type" value="Genomic_DNA"/>
</dbReference>
<evidence type="ECO:0000256" key="4">
    <source>
        <dbReference type="ARBA" id="ARBA00022825"/>
    </source>
</evidence>
<name>A0A125BBS3_THIDE</name>
<gene>
    <name evidence="7" type="ORF">ABW22_14150</name>
</gene>
<feature type="active site" description="Charge relay system" evidence="5">
    <location>
        <position position="5"/>
    </location>
</feature>
<dbReference type="GO" id="GO:0006508">
    <property type="term" value="P:proteolysis"/>
    <property type="evidence" value="ECO:0007669"/>
    <property type="project" value="UniProtKB-KW"/>
</dbReference>
<keyword evidence="3 5" id="KW-0378">Hydrolase</keyword>
<evidence type="ECO:0000256" key="1">
    <source>
        <dbReference type="ARBA" id="ARBA00011073"/>
    </source>
</evidence>
<evidence type="ECO:0000256" key="2">
    <source>
        <dbReference type="ARBA" id="ARBA00022670"/>
    </source>
</evidence>
<evidence type="ECO:0000256" key="3">
    <source>
        <dbReference type="ARBA" id="ARBA00022801"/>
    </source>
</evidence>
<dbReference type="PROSITE" id="PS00138">
    <property type="entry name" value="SUBTILASE_SER"/>
    <property type="match status" value="1"/>
</dbReference>
<dbReference type="InterPro" id="IPR036852">
    <property type="entry name" value="Peptidase_S8/S53_dom_sf"/>
</dbReference>
<feature type="domain" description="Peptidase S8/S53" evidence="6">
    <location>
        <begin position="2"/>
        <end position="261"/>
    </location>
</feature>